<dbReference type="AlphaFoldDB" id="A0A1D8D4F9"/>
<dbReference type="RefSeq" id="WP_069808977.1">
    <property type="nucleotide sequence ID" value="NZ_CP017305.1"/>
</dbReference>
<dbReference type="KEGG" id="clz:BIU88_03295"/>
<proteinExistence type="predicted"/>
<reference evidence="1" key="1">
    <citation type="submission" date="2016-09" db="EMBL/GenBank/DDBJ databases">
        <title>Genome sequence of Chlorobaculum limnaeum.</title>
        <authorList>
            <person name="Liu Z."/>
            <person name="Tank M."/>
            <person name="Bryant D.A."/>
        </authorList>
    </citation>
    <scope>NUCLEOTIDE SEQUENCE [LARGE SCALE GENOMIC DNA]</scope>
    <source>
        <strain evidence="1">DSM 1677</strain>
    </source>
</reference>
<keyword evidence="2" id="KW-1185">Reference proteome</keyword>
<gene>
    <name evidence="1" type="ORF">BIU88_03295</name>
</gene>
<evidence type="ECO:0008006" key="3">
    <source>
        <dbReference type="Google" id="ProtNLM"/>
    </source>
</evidence>
<evidence type="ECO:0000313" key="2">
    <source>
        <dbReference type="Proteomes" id="UP000095185"/>
    </source>
</evidence>
<accession>A0A1D8D4F9</accession>
<sequence length="260" mass="29840">MKIAFVDESHVYLNGEKCLLYGAYICSDLSRSSQALIEIRNKFKLSQDIEIKWTIDTGDAVLNSNIKEDLLCQSHGYGDEFLVSITCGKDKNYAFNRCLEQVYNHFKIRSEETYGVIFDHDVTPNKQKAAAQVMSFSEKPYCLLFAEAASELTAGISVIDGFLGAYAYMIHKQDIEKQPKIEAHPELYLRLDEFFWEIFRRSIPGEFRWDHSYSEYEDVAKVDTGYCHTLGHGLVVDPDLTAEQFKRIEPFIDLHLGCTI</sequence>
<dbReference type="OrthoDB" id="9818304at2"/>
<dbReference type="Proteomes" id="UP000095185">
    <property type="component" value="Chromosome"/>
</dbReference>
<organism evidence="1 2">
    <name type="scientific">Chlorobaculum limnaeum</name>
    <dbReference type="NCBI Taxonomy" id="274537"/>
    <lineage>
        <taxon>Bacteria</taxon>
        <taxon>Pseudomonadati</taxon>
        <taxon>Chlorobiota</taxon>
        <taxon>Chlorobiia</taxon>
        <taxon>Chlorobiales</taxon>
        <taxon>Chlorobiaceae</taxon>
        <taxon>Chlorobaculum</taxon>
    </lineage>
</organism>
<name>A0A1D8D4F9_CHLLM</name>
<dbReference type="EMBL" id="CP017305">
    <property type="protein sequence ID" value="AOS83254.1"/>
    <property type="molecule type" value="Genomic_DNA"/>
</dbReference>
<protein>
    <recommendedName>
        <fullName evidence="3">DUF3800 domain-containing protein</fullName>
    </recommendedName>
</protein>
<evidence type="ECO:0000313" key="1">
    <source>
        <dbReference type="EMBL" id="AOS83254.1"/>
    </source>
</evidence>